<organism evidence="4 5">
    <name type="scientific">Quercus suber</name>
    <name type="common">Cork oak</name>
    <dbReference type="NCBI Taxonomy" id="58331"/>
    <lineage>
        <taxon>Eukaryota</taxon>
        <taxon>Viridiplantae</taxon>
        <taxon>Streptophyta</taxon>
        <taxon>Embryophyta</taxon>
        <taxon>Tracheophyta</taxon>
        <taxon>Spermatophyta</taxon>
        <taxon>Magnoliopsida</taxon>
        <taxon>eudicotyledons</taxon>
        <taxon>Gunneridae</taxon>
        <taxon>Pentapetalae</taxon>
        <taxon>rosids</taxon>
        <taxon>fabids</taxon>
        <taxon>Fagales</taxon>
        <taxon>Fagaceae</taxon>
        <taxon>Quercus</taxon>
    </lineage>
</organism>
<keyword evidence="4" id="KW-0687">Ribonucleoprotein</keyword>
<dbReference type="EMBL" id="PKMF04000539">
    <property type="protein sequence ID" value="KAK7826721.1"/>
    <property type="molecule type" value="Genomic_DNA"/>
</dbReference>
<sequence>MRNLGFRSLLFQCTCSVLSDVSGLNSAASAGRRYTQVGVSDLSDQILRGCWFSCFCTEIDVCLLVWSIQVFLFVNSKCKRYFHNKLKPSKLTWTAMYRKQHKKVEYPSII</sequence>
<dbReference type="Pfam" id="PF01246">
    <property type="entry name" value="Ribosomal_L24e"/>
    <property type="match status" value="1"/>
</dbReference>
<keyword evidence="2" id="KW-0732">Signal</keyword>
<dbReference type="InterPro" id="IPR000988">
    <property type="entry name" value="Ribosomal_eL24-rel_N"/>
</dbReference>
<protein>
    <submittedName>
        <fullName evidence="4">60s ribosomal protein l24</fullName>
    </submittedName>
</protein>
<dbReference type="PANTHER" id="PTHR10792:SF51">
    <property type="entry name" value="LARGE RIBOSOMAL SUBUNIT PROTEIN EL24Y-RELATED"/>
    <property type="match status" value="1"/>
</dbReference>
<dbReference type="Gene3D" id="2.30.170.20">
    <property type="entry name" value="Ribosomal protein L24e"/>
    <property type="match status" value="1"/>
</dbReference>
<dbReference type="InterPro" id="IPR056366">
    <property type="entry name" value="Ribosomal_eL24"/>
</dbReference>
<dbReference type="Proteomes" id="UP000237347">
    <property type="component" value="Unassembled WGS sequence"/>
</dbReference>
<dbReference type="InterPro" id="IPR038630">
    <property type="entry name" value="L24e/L24_sf"/>
</dbReference>
<dbReference type="GO" id="GO:0003735">
    <property type="term" value="F:structural constituent of ribosome"/>
    <property type="evidence" value="ECO:0007669"/>
    <property type="project" value="InterPro"/>
</dbReference>
<evidence type="ECO:0000313" key="4">
    <source>
        <dbReference type="EMBL" id="KAK7826721.1"/>
    </source>
</evidence>
<reference evidence="4 5" key="1">
    <citation type="journal article" date="2018" name="Sci. Data">
        <title>The draft genome sequence of cork oak.</title>
        <authorList>
            <person name="Ramos A.M."/>
            <person name="Usie A."/>
            <person name="Barbosa P."/>
            <person name="Barros P.M."/>
            <person name="Capote T."/>
            <person name="Chaves I."/>
            <person name="Simoes F."/>
            <person name="Abreu I."/>
            <person name="Carrasquinho I."/>
            <person name="Faro C."/>
            <person name="Guimaraes J.B."/>
            <person name="Mendonca D."/>
            <person name="Nobrega F."/>
            <person name="Rodrigues L."/>
            <person name="Saibo N.J.M."/>
            <person name="Varela M.C."/>
            <person name="Egas C."/>
            <person name="Matos J."/>
            <person name="Miguel C.M."/>
            <person name="Oliveira M.M."/>
            <person name="Ricardo C.P."/>
            <person name="Goncalves S."/>
        </authorList>
    </citation>
    <scope>NUCLEOTIDE SEQUENCE [LARGE SCALE GENOMIC DNA]</scope>
    <source>
        <strain evidence="5">cv. HL8</strain>
    </source>
</reference>
<dbReference type="GO" id="GO:0022625">
    <property type="term" value="C:cytosolic large ribosomal subunit"/>
    <property type="evidence" value="ECO:0007669"/>
    <property type="project" value="TreeGrafter"/>
</dbReference>
<proteinExistence type="inferred from homology"/>
<evidence type="ECO:0000256" key="2">
    <source>
        <dbReference type="SAM" id="SignalP"/>
    </source>
</evidence>
<dbReference type="SUPFAM" id="SSF57716">
    <property type="entry name" value="Glucocorticoid receptor-like (DNA-binding domain)"/>
    <property type="match status" value="1"/>
</dbReference>
<evidence type="ECO:0000313" key="5">
    <source>
        <dbReference type="Proteomes" id="UP000237347"/>
    </source>
</evidence>
<dbReference type="GO" id="GO:0002181">
    <property type="term" value="P:cytoplasmic translation"/>
    <property type="evidence" value="ECO:0007669"/>
    <property type="project" value="TreeGrafter"/>
</dbReference>
<dbReference type="AlphaFoldDB" id="A0AAW0JKS9"/>
<comment type="caution">
    <text evidence="4">The sequence shown here is derived from an EMBL/GenBank/DDBJ whole genome shotgun (WGS) entry which is preliminary data.</text>
</comment>
<feature type="domain" description="Large ribosomal subunit protein eL24-related N-terminal" evidence="3">
    <location>
        <begin position="69"/>
        <end position="104"/>
    </location>
</feature>
<dbReference type="PANTHER" id="PTHR10792">
    <property type="entry name" value="60S RIBOSOMAL PROTEIN L24"/>
    <property type="match status" value="1"/>
</dbReference>
<evidence type="ECO:0000259" key="3">
    <source>
        <dbReference type="Pfam" id="PF01246"/>
    </source>
</evidence>
<feature type="chain" id="PRO_5043687654" evidence="2">
    <location>
        <begin position="20"/>
        <end position="110"/>
    </location>
</feature>
<keyword evidence="5" id="KW-1185">Reference proteome</keyword>
<accession>A0AAW0JKS9</accession>
<name>A0AAW0JKS9_QUESU</name>
<comment type="similarity">
    <text evidence="1">Belongs to the eukaryotic ribosomal protein eL24 family.</text>
</comment>
<gene>
    <name evidence="4" type="primary">RPL24_4</name>
    <name evidence="4" type="ORF">CFP56_031982</name>
</gene>
<feature type="signal peptide" evidence="2">
    <location>
        <begin position="1"/>
        <end position="19"/>
    </location>
</feature>
<dbReference type="GO" id="GO:0003729">
    <property type="term" value="F:mRNA binding"/>
    <property type="evidence" value="ECO:0007669"/>
    <property type="project" value="TreeGrafter"/>
</dbReference>
<evidence type="ECO:0000256" key="1">
    <source>
        <dbReference type="ARBA" id="ARBA00005647"/>
    </source>
</evidence>
<keyword evidence="4" id="KW-0689">Ribosomal protein</keyword>